<keyword evidence="2" id="KW-0812">Transmembrane</keyword>
<evidence type="ECO:0000256" key="1">
    <source>
        <dbReference type="SAM" id="MobiDB-lite"/>
    </source>
</evidence>
<dbReference type="RefSeq" id="WP_006629141.1">
    <property type="nucleotide sequence ID" value="NZ_AOJD01000039.1"/>
</dbReference>
<proteinExistence type="predicted"/>
<sequence>MSDAGETGGEDADDRGIKAGVERSSGDPRVLFAMNAVLSALLASTVVWGLDLLGAAAYTLRNVATLTLIVFAVTYAAVLR</sequence>
<dbReference type="Proteomes" id="UP000011523">
    <property type="component" value="Unassembled WGS sequence"/>
</dbReference>
<name>M0DWJ2_9EURY</name>
<accession>M0DWJ2</accession>
<dbReference type="Pfam" id="PF26409">
    <property type="entry name" value="DUF8107"/>
    <property type="match status" value="1"/>
</dbReference>
<dbReference type="OrthoDB" id="214676at2157"/>
<dbReference type="EMBL" id="AOJD01000039">
    <property type="protein sequence ID" value="ELZ38464.1"/>
    <property type="molecule type" value="Genomic_DNA"/>
</dbReference>
<keyword evidence="5" id="KW-1185">Reference proteome</keyword>
<protein>
    <recommendedName>
        <fullName evidence="3">DUF8107 domain-containing protein</fullName>
    </recommendedName>
</protein>
<dbReference type="InterPro" id="IPR058420">
    <property type="entry name" value="DUF8107"/>
</dbReference>
<evidence type="ECO:0000313" key="4">
    <source>
        <dbReference type="EMBL" id="ELZ38464.1"/>
    </source>
</evidence>
<comment type="caution">
    <text evidence="4">The sequence shown here is derived from an EMBL/GenBank/DDBJ whole genome shotgun (WGS) entry which is preliminary data.</text>
</comment>
<dbReference type="AlphaFoldDB" id="M0DWJ2"/>
<keyword evidence="2" id="KW-1133">Transmembrane helix</keyword>
<feature type="transmembrane region" description="Helical" evidence="2">
    <location>
        <begin position="30"/>
        <end position="50"/>
    </location>
</feature>
<evidence type="ECO:0000256" key="2">
    <source>
        <dbReference type="SAM" id="Phobius"/>
    </source>
</evidence>
<dbReference type="PATRIC" id="fig|1227485.3.peg.1403"/>
<feature type="transmembrane region" description="Helical" evidence="2">
    <location>
        <begin position="56"/>
        <end position="78"/>
    </location>
</feature>
<feature type="region of interest" description="Disordered" evidence="1">
    <location>
        <begin position="1"/>
        <end position="22"/>
    </location>
</feature>
<evidence type="ECO:0000313" key="5">
    <source>
        <dbReference type="Proteomes" id="UP000011523"/>
    </source>
</evidence>
<gene>
    <name evidence="4" type="ORF">C472_07288</name>
</gene>
<feature type="domain" description="DUF8107" evidence="3">
    <location>
        <begin position="10"/>
        <end position="78"/>
    </location>
</feature>
<keyword evidence="2" id="KW-0472">Membrane</keyword>
<reference evidence="4 5" key="1">
    <citation type="journal article" date="2014" name="PLoS Genet.">
        <title>Phylogenetically driven sequencing of extremely halophilic archaea reveals strategies for static and dynamic osmo-response.</title>
        <authorList>
            <person name="Becker E.A."/>
            <person name="Seitzer P.M."/>
            <person name="Tritt A."/>
            <person name="Larsen D."/>
            <person name="Krusor M."/>
            <person name="Yao A.I."/>
            <person name="Wu D."/>
            <person name="Madern D."/>
            <person name="Eisen J.A."/>
            <person name="Darling A.E."/>
            <person name="Facciotti M.T."/>
        </authorList>
    </citation>
    <scope>NUCLEOTIDE SEQUENCE [LARGE SCALE GENOMIC DNA]</scope>
    <source>
        <strain evidence="4 5">DSM 14210</strain>
    </source>
</reference>
<evidence type="ECO:0000259" key="3">
    <source>
        <dbReference type="Pfam" id="PF26409"/>
    </source>
</evidence>
<organism evidence="4 5">
    <name type="scientific">Halorubrum tebenquichense DSM 14210</name>
    <dbReference type="NCBI Taxonomy" id="1227485"/>
    <lineage>
        <taxon>Archaea</taxon>
        <taxon>Methanobacteriati</taxon>
        <taxon>Methanobacteriota</taxon>
        <taxon>Stenosarchaea group</taxon>
        <taxon>Halobacteria</taxon>
        <taxon>Halobacteriales</taxon>
        <taxon>Haloferacaceae</taxon>
        <taxon>Halorubrum</taxon>
    </lineage>
</organism>